<reference evidence="2 3" key="1">
    <citation type="submission" date="2021-07" db="EMBL/GenBank/DDBJ databases">
        <title>The Aristolochia fimbriata genome: insights into angiosperm evolution, floral development and chemical biosynthesis.</title>
        <authorList>
            <person name="Jiao Y."/>
        </authorList>
    </citation>
    <scope>NUCLEOTIDE SEQUENCE [LARGE SCALE GENOMIC DNA]</scope>
    <source>
        <strain evidence="2">IBCAS-2021</strain>
        <tissue evidence="2">Leaf</tissue>
    </source>
</reference>
<feature type="region of interest" description="Disordered" evidence="1">
    <location>
        <begin position="1"/>
        <end position="23"/>
    </location>
</feature>
<evidence type="ECO:0000256" key="1">
    <source>
        <dbReference type="SAM" id="MobiDB-lite"/>
    </source>
</evidence>
<dbReference type="EMBL" id="JAINDJ010000008">
    <property type="protein sequence ID" value="KAG9438919.1"/>
    <property type="molecule type" value="Genomic_DNA"/>
</dbReference>
<dbReference type="Proteomes" id="UP000825729">
    <property type="component" value="Unassembled WGS sequence"/>
</dbReference>
<proteinExistence type="predicted"/>
<dbReference type="AlphaFoldDB" id="A0AAV7DQU2"/>
<name>A0AAV7DQU2_ARIFI</name>
<evidence type="ECO:0000313" key="2">
    <source>
        <dbReference type="EMBL" id="KAG9438919.1"/>
    </source>
</evidence>
<comment type="caution">
    <text evidence="2">The sequence shown here is derived from an EMBL/GenBank/DDBJ whole genome shotgun (WGS) entry which is preliminary data.</text>
</comment>
<gene>
    <name evidence="2" type="ORF">H6P81_019084</name>
</gene>
<feature type="region of interest" description="Disordered" evidence="1">
    <location>
        <begin position="52"/>
        <end position="74"/>
    </location>
</feature>
<keyword evidence="3" id="KW-1185">Reference proteome</keyword>
<accession>A0AAV7DQU2</accession>
<evidence type="ECO:0000313" key="3">
    <source>
        <dbReference type="Proteomes" id="UP000825729"/>
    </source>
</evidence>
<protein>
    <submittedName>
        <fullName evidence="2">Uncharacterized protein</fullName>
    </submittedName>
</protein>
<sequence length="131" mass="14434">MKKEKLTSIKSSLPRRGKRASDHICQTPLSTESNTFPVLQKMVTDALFDATGRGNVGIGGRRTPERRGPLPTAGRVPRACACNVPRYPAFGMWTRVESGRTLRGALFGGTPGRGWDPPWDPRVRMAHPRPL</sequence>
<organism evidence="2 3">
    <name type="scientific">Aristolochia fimbriata</name>
    <name type="common">White veined hardy Dutchman's pipe vine</name>
    <dbReference type="NCBI Taxonomy" id="158543"/>
    <lineage>
        <taxon>Eukaryota</taxon>
        <taxon>Viridiplantae</taxon>
        <taxon>Streptophyta</taxon>
        <taxon>Embryophyta</taxon>
        <taxon>Tracheophyta</taxon>
        <taxon>Spermatophyta</taxon>
        <taxon>Magnoliopsida</taxon>
        <taxon>Magnoliidae</taxon>
        <taxon>Piperales</taxon>
        <taxon>Aristolochiaceae</taxon>
        <taxon>Aristolochia</taxon>
    </lineage>
</organism>